<accession>A0ACD0NQR4</accession>
<proteinExistence type="predicted"/>
<dbReference type="EMBL" id="KZ820260">
    <property type="protein sequence ID" value="PWN48151.1"/>
    <property type="molecule type" value="Genomic_DNA"/>
</dbReference>
<dbReference type="Proteomes" id="UP000245626">
    <property type="component" value="Unassembled WGS sequence"/>
</dbReference>
<reference evidence="1 2" key="1">
    <citation type="journal article" date="2018" name="Mol. Biol. Evol.">
        <title>Broad Genomic Sampling Reveals a Smut Pathogenic Ancestry of the Fungal Clade Ustilaginomycotina.</title>
        <authorList>
            <person name="Kijpornyongpan T."/>
            <person name="Mondo S.J."/>
            <person name="Barry K."/>
            <person name="Sandor L."/>
            <person name="Lee J."/>
            <person name="Lipzen A."/>
            <person name="Pangilinan J."/>
            <person name="LaButti K."/>
            <person name="Hainaut M."/>
            <person name="Henrissat B."/>
            <person name="Grigoriev I.V."/>
            <person name="Spatafora J.W."/>
            <person name="Aime M.C."/>
        </authorList>
    </citation>
    <scope>NUCLEOTIDE SEQUENCE [LARGE SCALE GENOMIC DNA]</scope>
    <source>
        <strain evidence="1 2">SA 807</strain>
    </source>
</reference>
<evidence type="ECO:0000313" key="2">
    <source>
        <dbReference type="Proteomes" id="UP000245626"/>
    </source>
</evidence>
<protein>
    <submittedName>
        <fullName evidence="1">Uncharacterized protein</fullName>
    </submittedName>
</protein>
<evidence type="ECO:0000313" key="1">
    <source>
        <dbReference type="EMBL" id="PWN48151.1"/>
    </source>
</evidence>
<keyword evidence="2" id="KW-1185">Reference proteome</keyword>
<name>A0ACD0NQR4_9BASI</name>
<organism evidence="1 2">
    <name type="scientific">Violaceomyces palustris</name>
    <dbReference type="NCBI Taxonomy" id="1673888"/>
    <lineage>
        <taxon>Eukaryota</taxon>
        <taxon>Fungi</taxon>
        <taxon>Dikarya</taxon>
        <taxon>Basidiomycota</taxon>
        <taxon>Ustilaginomycotina</taxon>
        <taxon>Ustilaginomycetes</taxon>
        <taxon>Violaceomycetales</taxon>
        <taxon>Violaceomycetaceae</taxon>
        <taxon>Violaceomyces</taxon>
    </lineage>
</organism>
<gene>
    <name evidence="1" type="ORF">IE53DRAFT_210622</name>
</gene>
<sequence length="1094" mass="114875">MHSNNQSTSHARSFLESIASAATNSKLSRQPPPVNSSNQSLSSSPHLVTPSFRPLRPSSLSSSASTSASDDGADTDYLTQSKSLSHLVNSGDEDEGQQQRQKQQKQEGEAGHNDGNRTVGAAAVPQTIYLSSNTVDPNGNVGVQSLPLNQPRFQFRTRTESSALVPHDPVEKILSLLQNPDLTEEDQMDKIRSTFEAWLSSAEGGPIPSSRLDSLVLDLMHRHREDSNPTGATFAPNLAAQSPAKRQASVRPFSSSRPWTPTKNTLNSSNPQNQGPASLLDGSPSAPHQGSPSFIPSALPSASLVSGSPRPHPGTIGSGSPRASPRLWNRSISNLSSNSLPSVGANVAGGSMGSPISSVPPGLVSEASRPASPSPLSSPRLNVAATEFRPRNISSSSLNASNLTPTRTIRTEPPWLVRQPSSNSSSTNLALANKSHAGAGEDDEDEFSPFGSSTRDRKPGFGGVGGGGGGESDVSWYSSSTSATSSSGGWDPSPLSTALGGGFGSFPGSMTSTDAEEDDLGYGPTGLTPFDLLYSILVSGTTTGTAQWSPEQVEMALASNGYDVERTLASIWENGGKPLSISSSVSDGPASTGSIPNSPQPIHAIPTATIKAGVNILSRDTFPVNVTRGNGRLVIGHGPESNISAGGSETPPYGPGSMMTQQQQGGLAAVGPGGSRVCRYFLSGECKRSDCKFSHDLGRAVCRYWLKGQCAHNPCNFLHDYDALNALASGIAGGVSIVGGENPAIDEDTHQAAGEQERGDDFPELGINAPPTGPKAQLQFRKGGGSAPVDPSRNRWSAAVQRKAPIALSMQREEQKLIPLHSRATPFRAPPSGPRGSSAAGGGGLNQAASTPASRTSSRLALRAPTLLPTLLTGKASSQTYANHRGSALSLADQRNRLLGRASEAWKKGDGLSAKKFSSEAWELNRRFEEESRTAARKLVMERMEEMRKRLGDADSGSCRFNLSEEPGCRGMRGRIVGNGLGLCLGVSRAEKTGGGGGVNFPLSPEERTESLLDLHGLHSGEAVELVEDFLLGLERENVRGLAYLAVGAGKHSSAATNQRRIKLAGHVKTFLASWGYPFAEYEGLIVCDPCCHF</sequence>